<reference evidence="2 3" key="1">
    <citation type="submission" date="2017-05" db="EMBL/GenBank/DDBJ databases">
        <title>The draft genome sequence of Idiomarina salinarum WNB302.</title>
        <authorList>
            <person name="Sun Y."/>
            <person name="Chen B."/>
            <person name="Du Z."/>
        </authorList>
    </citation>
    <scope>NUCLEOTIDE SEQUENCE [LARGE SCALE GENOMIC DNA]</scope>
    <source>
        <strain evidence="2 3">WNB302</strain>
    </source>
</reference>
<protein>
    <recommendedName>
        <fullName evidence="1">DinB-like domain-containing protein</fullName>
    </recommendedName>
</protein>
<dbReference type="Gene3D" id="1.20.120.450">
    <property type="entry name" value="dinb family like domain"/>
    <property type="match status" value="1"/>
</dbReference>
<evidence type="ECO:0000259" key="1">
    <source>
        <dbReference type="Pfam" id="PF12867"/>
    </source>
</evidence>
<dbReference type="EMBL" id="NGJN01000001">
    <property type="protein sequence ID" value="OZV70698.1"/>
    <property type="molecule type" value="Genomic_DNA"/>
</dbReference>
<dbReference type="AlphaFoldDB" id="A0A265UZF3"/>
<dbReference type="RefSeq" id="WP_094966773.1">
    <property type="nucleotide sequence ID" value="NZ_NGJN01000001.1"/>
</dbReference>
<dbReference type="Proteomes" id="UP000216840">
    <property type="component" value="Unassembled WGS sequence"/>
</dbReference>
<sequence length="151" mass="17509">MDWAFDITLKNRLILRDFLNDLTLEQLNKIPDGFANNIIWNIYHTLVTQQILVYTLSGLTPLIEDDLVTAYRKGTRPIARVDQLNVEFVKRALISTIEKTKKDYVNGRFKTYTPYTTSTKSTLNKVEDAIEFNNFHEGIHLGYILALRKSI</sequence>
<dbReference type="InterPro" id="IPR024775">
    <property type="entry name" value="DinB-like"/>
</dbReference>
<dbReference type="Pfam" id="PF12867">
    <property type="entry name" value="DinB_2"/>
    <property type="match status" value="1"/>
</dbReference>
<dbReference type="SUPFAM" id="SSF109854">
    <property type="entry name" value="DinB/YfiT-like putative metalloenzymes"/>
    <property type="match status" value="1"/>
</dbReference>
<comment type="caution">
    <text evidence="2">The sequence shown here is derived from an EMBL/GenBank/DDBJ whole genome shotgun (WGS) entry which is preliminary data.</text>
</comment>
<keyword evidence="3" id="KW-1185">Reference proteome</keyword>
<accession>A0A265UZF3</accession>
<organism evidence="2 3">
    <name type="scientific">Winogradskyella aurantia</name>
    <dbReference type="NCBI Taxonomy" id="1915063"/>
    <lineage>
        <taxon>Bacteria</taxon>
        <taxon>Pseudomonadati</taxon>
        <taxon>Bacteroidota</taxon>
        <taxon>Flavobacteriia</taxon>
        <taxon>Flavobacteriales</taxon>
        <taxon>Flavobacteriaceae</taxon>
        <taxon>Winogradskyella</taxon>
    </lineage>
</organism>
<proteinExistence type="predicted"/>
<dbReference type="InterPro" id="IPR034660">
    <property type="entry name" value="DinB/YfiT-like"/>
</dbReference>
<feature type="domain" description="DinB-like" evidence="1">
    <location>
        <begin position="14"/>
        <end position="144"/>
    </location>
</feature>
<evidence type="ECO:0000313" key="2">
    <source>
        <dbReference type="EMBL" id="OZV70698.1"/>
    </source>
</evidence>
<dbReference type="OrthoDB" id="4295522at2"/>
<name>A0A265UZF3_9FLAO</name>
<evidence type="ECO:0000313" key="3">
    <source>
        <dbReference type="Proteomes" id="UP000216840"/>
    </source>
</evidence>
<gene>
    <name evidence="2" type="ORF">CA834_00875</name>
</gene>